<accession>A0A366B023</accession>
<dbReference type="OrthoDB" id="9790710at2"/>
<organism evidence="3 4">
    <name type="scientific">Flavobacterium psychrolimnae</name>
    <dbReference type="NCBI Taxonomy" id="249351"/>
    <lineage>
        <taxon>Bacteria</taxon>
        <taxon>Pseudomonadati</taxon>
        <taxon>Bacteroidota</taxon>
        <taxon>Flavobacteriia</taxon>
        <taxon>Flavobacteriales</taxon>
        <taxon>Flavobacteriaceae</taxon>
        <taxon>Flavobacterium</taxon>
    </lineage>
</organism>
<dbReference type="PANTHER" id="PTHR12526">
    <property type="entry name" value="GLYCOSYLTRANSFERASE"/>
    <property type="match status" value="1"/>
</dbReference>
<evidence type="ECO:0000313" key="3">
    <source>
        <dbReference type="EMBL" id="RBN49494.1"/>
    </source>
</evidence>
<dbReference type="Pfam" id="PF00534">
    <property type="entry name" value="Glycos_transf_1"/>
    <property type="match status" value="1"/>
</dbReference>
<reference evidence="3 4" key="1">
    <citation type="submission" date="2018-07" db="EMBL/GenBank/DDBJ databases">
        <title>Complete genome sequence of Flavobacterium psychrolimnae LMG 22018.</title>
        <authorList>
            <person name="Kim D.-U."/>
        </authorList>
    </citation>
    <scope>NUCLEOTIDE SEQUENCE [LARGE SCALE GENOMIC DNA]</scope>
    <source>
        <strain evidence="3 4">LMG 22018</strain>
    </source>
</reference>
<gene>
    <name evidence="3" type="ORF">DR980_12440</name>
</gene>
<dbReference type="InterPro" id="IPR028098">
    <property type="entry name" value="Glyco_trans_4-like_N"/>
</dbReference>
<keyword evidence="4" id="KW-1185">Reference proteome</keyword>
<dbReference type="Pfam" id="PF13477">
    <property type="entry name" value="Glyco_trans_4_2"/>
    <property type="match status" value="1"/>
</dbReference>
<dbReference type="CDD" id="cd03808">
    <property type="entry name" value="GT4_CapM-like"/>
    <property type="match status" value="1"/>
</dbReference>
<dbReference type="Gene3D" id="3.40.50.2000">
    <property type="entry name" value="Glycogen Phosphorylase B"/>
    <property type="match status" value="2"/>
</dbReference>
<dbReference type="InterPro" id="IPR001296">
    <property type="entry name" value="Glyco_trans_1"/>
</dbReference>
<sequence length="386" mass="43908">MSLNYLLKGQLSFLNEHYEVIAVSGEDHHLHEVRERENVRTENVKIQRNISLLKDLKSLWVLYFLFRKEKPQIVHSITPKAGLLSMLAAKMAGVPIRIHTFTGLIFPEKRGFLQQILILMDCLICFCATDIFPEGEGVKSDLIKYKITSKPLKIIANGNVNGIDTAYFSEDQVLLSEREDLKKELGIDSNDFVFIFVGRLVGDKGINELVSVFKEVTYQNKNVKLVLVGPLESDLDRLNSQTLKEIENNDAILSVGFKKDVRTYFAISDALVFPSYREGFPNVVLQSGAMGLPAIVTNINGSNEIIKPGINGLIIEAKDKVALQQAMQELMKDKRLYEILKFNAREFITSRYEQKMVWEHLLLEYKRKENGENTKINPCNYGSFIA</sequence>
<evidence type="ECO:0000259" key="2">
    <source>
        <dbReference type="Pfam" id="PF13477"/>
    </source>
</evidence>
<evidence type="ECO:0000259" key="1">
    <source>
        <dbReference type="Pfam" id="PF00534"/>
    </source>
</evidence>
<protein>
    <submittedName>
        <fullName evidence="3">Glycosyltransferase family 1 protein</fullName>
    </submittedName>
</protein>
<dbReference type="AlphaFoldDB" id="A0A366B023"/>
<dbReference type="GO" id="GO:0016757">
    <property type="term" value="F:glycosyltransferase activity"/>
    <property type="evidence" value="ECO:0007669"/>
    <property type="project" value="InterPro"/>
</dbReference>
<dbReference type="Proteomes" id="UP000253676">
    <property type="component" value="Unassembled WGS sequence"/>
</dbReference>
<dbReference type="SUPFAM" id="SSF53756">
    <property type="entry name" value="UDP-Glycosyltransferase/glycogen phosphorylase"/>
    <property type="match status" value="1"/>
</dbReference>
<name>A0A366B023_9FLAO</name>
<keyword evidence="3" id="KW-0808">Transferase</keyword>
<proteinExistence type="predicted"/>
<feature type="domain" description="Glycosyl transferase family 1" evidence="1">
    <location>
        <begin position="178"/>
        <end position="346"/>
    </location>
</feature>
<feature type="domain" description="Glycosyltransferase subfamily 4-like N-terminal" evidence="2">
    <location>
        <begin position="12"/>
        <end position="110"/>
    </location>
</feature>
<evidence type="ECO:0000313" key="4">
    <source>
        <dbReference type="Proteomes" id="UP000253676"/>
    </source>
</evidence>
<comment type="caution">
    <text evidence="3">The sequence shown here is derived from an EMBL/GenBank/DDBJ whole genome shotgun (WGS) entry which is preliminary data.</text>
</comment>
<dbReference type="EMBL" id="QNUX01000012">
    <property type="protein sequence ID" value="RBN49494.1"/>
    <property type="molecule type" value="Genomic_DNA"/>
</dbReference>